<dbReference type="EMBL" id="UINC01005863">
    <property type="protein sequence ID" value="SVA24030.1"/>
    <property type="molecule type" value="Genomic_DNA"/>
</dbReference>
<dbReference type="AlphaFoldDB" id="A0A381U727"/>
<reference evidence="1" key="1">
    <citation type="submission" date="2018-05" db="EMBL/GenBank/DDBJ databases">
        <authorList>
            <person name="Lanie J.A."/>
            <person name="Ng W.-L."/>
            <person name="Kazmierczak K.M."/>
            <person name="Andrzejewski T.M."/>
            <person name="Davidsen T.M."/>
            <person name="Wayne K.J."/>
            <person name="Tettelin H."/>
            <person name="Glass J.I."/>
            <person name="Rusch D."/>
            <person name="Podicherti R."/>
            <person name="Tsui H.-C.T."/>
            <person name="Winkler M.E."/>
        </authorList>
    </citation>
    <scope>NUCLEOTIDE SEQUENCE</scope>
</reference>
<organism evidence="1">
    <name type="scientific">marine metagenome</name>
    <dbReference type="NCBI Taxonomy" id="408172"/>
    <lineage>
        <taxon>unclassified sequences</taxon>
        <taxon>metagenomes</taxon>
        <taxon>ecological metagenomes</taxon>
    </lineage>
</organism>
<sequence length="258" mass="29976">MLKDTKYANNIVKYGAVEFPILNAWRNIGISLSGGADSALLAYLICSNTSHTANIHILTNIRMWKTRPWQKYNALDVYNWLEERFPDHRFTMHQNFIPPDLEWGDKGPTITDEYGKLKSGNQIILRSHAEYIAFRYGLDAWFAGVNKNPSEDFKGKLDDRDIEPTEDLTPLIREHMGVTVCHPFIYTSKDWIIAQYYEHKIRGLLALTRSCEGDKTHYPEVFGDLDYKTYVPGQSVPECGECFWCKEREWAIKQNDNR</sequence>
<accession>A0A381U727</accession>
<evidence type="ECO:0000313" key="1">
    <source>
        <dbReference type="EMBL" id="SVA24030.1"/>
    </source>
</evidence>
<dbReference type="Gene3D" id="3.40.50.620">
    <property type="entry name" value="HUPs"/>
    <property type="match status" value="1"/>
</dbReference>
<proteinExistence type="predicted"/>
<dbReference type="SUPFAM" id="SSF52402">
    <property type="entry name" value="Adenine nucleotide alpha hydrolases-like"/>
    <property type="match status" value="1"/>
</dbReference>
<evidence type="ECO:0008006" key="2">
    <source>
        <dbReference type="Google" id="ProtNLM"/>
    </source>
</evidence>
<protein>
    <recommendedName>
        <fullName evidence="2">Phosphoadenosine phosphosulphate reductase domain-containing protein</fullName>
    </recommendedName>
</protein>
<gene>
    <name evidence="1" type="ORF">METZ01_LOCUS76884</name>
</gene>
<name>A0A381U727_9ZZZZ</name>
<dbReference type="InterPro" id="IPR014729">
    <property type="entry name" value="Rossmann-like_a/b/a_fold"/>
</dbReference>